<evidence type="ECO:0000313" key="2">
    <source>
        <dbReference type="Proteomes" id="UP000241964"/>
    </source>
</evidence>
<gene>
    <name evidence="1" type="ORF">CLV60_104145</name>
</gene>
<dbReference type="Proteomes" id="UP000241964">
    <property type="component" value="Unassembled WGS sequence"/>
</dbReference>
<name>A0A2P8G8A2_9BACT</name>
<dbReference type="EMBL" id="PYAS01000004">
    <property type="protein sequence ID" value="PSL30203.1"/>
    <property type="molecule type" value="Genomic_DNA"/>
</dbReference>
<evidence type="ECO:0000313" key="1">
    <source>
        <dbReference type="EMBL" id="PSL30203.1"/>
    </source>
</evidence>
<reference evidence="1 2" key="1">
    <citation type="submission" date="2018-03" db="EMBL/GenBank/DDBJ databases">
        <title>Genomic Encyclopedia of Archaeal and Bacterial Type Strains, Phase II (KMG-II): from individual species to whole genera.</title>
        <authorList>
            <person name="Goeker M."/>
        </authorList>
    </citation>
    <scope>NUCLEOTIDE SEQUENCE [LARGE SCALE GENOMIC DNA]</scope>
    <source>
        <strain evidence="1 2">DSM 29057</strain>
    </source>
</reference>
<comment type="caution">
    <text evidence="1">The sequence shown here is derived from an EMBL/GenBank/DDBJ whole genome shotgun (WGS) entry which is preliminary data.</text>
</comment>
<proteinExistence type="predicted"/>
<protein>
    <submittedName>
        <fullName evidence="1">Uncharacterized protein</fullName>
    </submittedName>
</protein>
<keyword evidence="2" id="KW-1185">Reference proteome</keyword>
<dbReference type="AlphaFoldDB" id="A0A2P8G8A2"/>
<sequence length="113" mass="13225">MDSVLLFEKHLTEGFKADKKYGFELRNNVLTRMHSREFSEKYHRMLTGQVERRMRASVQMVSDVWYTCWVNAGQPDLSVLADVEPGQPQQNTEVAEPQTWLQRLLNVRPEADN</sequence>
<accession>A0A2P8G8A2</accession>
<dbReference type="RefSeq" id="WP_229210889.1">
    <property type="nucleotide sequence ID" value="NZ_PYAS01000004.1"/>
</dbReference>
<organism evidence="1 2">
    <name type="scientific">Dyadobacter jiangsuensis</name>
    <dbReference type="NCBI Taxonomy" id="1591085"/>
    <lineage>
        <taxon>Bacteria</taxon>
        <taxon>Pseudomonadati</taxon>
        <taxon>Bacteroidota</taxon>
        <taxon>Cytophagia</taxon>
        <taxon>Cytophagales</taxon>
        <taxon>Spirosomataceae</taxon>
        <taxon>Dyadobacter</taxon>
    </lineage>
</organism>